<dbReference type="InterPro" id="IPR043596">
    <property type="entry name" value="CFAP53/TCHP"/>
</dbReference>
<keyword evidence="2" id="KW-0963">Cytoplasm</keyword>
<evidence type="ECO:0000256" key="3">
    <source>
        <dbReference type="ARBA" id="ARBA00023212"/>
    </source>
</evidence>
<dbReference type="WBParaSite" id="TTAC_0000842101-mRNA-1">
    <property type="protein sequence ID" value="TTAC_0000842101-mRNA-1"/>
    <property type="gene ID" value="TTAC_0000842101"/>
</dbReference>
<sequence length="399" mass="46791">MMPNIRTKNIYEAIMHRQRMAEAKKQCDQVENKKFFQDSDVRARQEKRWTSESSFNNSMMAYLLPDKEAVLNNLEARKSKLRSLLQKEADFYEISDSEASDAVESKTVVYDSHKSNEHQRDIALQRKTDELRQFEREVFNEELEEIEKEILKQQRLLQGLETERRKTDEARLQRRFEKVTLRQHSTALIRRSRQVQTEITADLAYIDSLLALVGEEQENERGEGLRSRLITVKEMLKEELRHEERRENDMDGMLASEAAELAKKREQEWRCLEDARIRLLTDVLSMCRDRVDARLKALKQIKLERVGRLEALKRGVTTTELQRKPSPPKEHINGESCINLAETDGADRRSSHAEAVFEETLRKEAEKLNVSMDEIKKVAAEMGYDKAPFTGNRHKTQLW</sequence>
<proteinExistence type="predicted"/>
<protein>
    <submittedName>
        <fullName evidence="7">Trichoplein keratin filament-binding protein</fullName>
    </submittedName>
</protein>
<evidence type="ECO:0000313" key="5">
    <source>
        <dbReference type="EMBL" id="VDM32950.1"/>
    </source>
</evidence>
<evidence type="ECO:0000256" key="4">
    <source>
        <dbReference type="SAM" id="Coils"/>
    </source>
</evidence>
<keyword evidence="4" id="KW-0175">Coiled coil</keyword>
<name>A0A0R3X4R9_HYDTA</name>
<gene>
    <name evidence="5" type="ORF">TTAC_LOCUS8406</name>
</gene>
<comment type="subcellular location">
    <subcellularLocation>
        <location evidence="1">Cytoplasm</location>
        <location evidence="1">Cytoskeleton</location>
    </subcellularLocation>
</comment>
<dbReference type="PANTHER" id="PTHR31183:SF2">
    <property type="entry name" value="TRICHOPLEIN KERATIN FILAMENT-BINDING PROTEIN"/>
    <property type="match status" value="1"/>
</dbReference>
<keyword evidence="3" id="KW-0206">Cytoskeleton</keyword>
<dbReference type="Proteomes" id="UP000274429">
    <property type="component" value="Unassembled WGS sequence"/>
</dbReference>
<evidence type="ECO:0000313" key="6">
    <source>
        <dbReference type="Proteomes" id="UP000274429"/>
    </source>
</evidence>
<organism evidence="7">
    <name type="scientific">Hydatigena taeniaeformis</name>
    <name type="common">Feline tapeworm</name>
    <name type="synonym">Taenia taeniaeformis</name>
    <dbReference type="NCBI Taxonomy" id="6205"/>
    <lineage>
        <taxon>Eukaryota</taxon>
        <taxon>Metazoa</taxon>
        <taxon>Spiralia</taxon>
        <taxon>Lophotrochozoa</taxon>
        <taxon>Platyhelminthes</taxon>
        <taxon>Cestoda</taxon>
        <taxon>Eucestoda</taxon>
        <taxon>Cyclophyllidea</taxon>
        <taxon>Taeniidae</taxon>
        <taxon>Hydatigera</taxon>
    </lineage>
</organism>
<reference evidence="7" key="1">
    <citation type="submission" date="2017-02" db="UniProtKB">
        <authorList>
            <consortium name="WormBaseParasite"/>
        </authorList>
    </citation>
    <scope>IDENTIFICATION</scope>
</reference>
<keyword evidence="6" id="KW-1185">Reference proteome</keyword>
<dbReference type="EMBL" id="UYWX01020499">
    <property type="protein sequence ID" value="VDM32950.1"/>
    <property type="molecule type" value="Genomic_DNA"/>
</dbReference>
<evidence type="ECO:0000313" key="7">
    <source>
        <dbReference type="WBParaSite" id="TTAC_0000842101-mRNA-1"/>
    </source>
</evidence>
<feature type="coiled-coil region" evidence="4">
    <location>
        <begin position="124"/>
        <end position="163"/>
    </location>
</feature>
<evidence type="ECO:0000256" key="2">
    <source>
        <dbReference type="ARBA" id="ARBA00022490"/>
    </source>
</evidence>
<accession>A0A0R3X4R9</accession>
<dbReference type="PANTHER" id="PTHR31183">
    <property type="entry name" value="TRICHOPLEIN KERATIN FILAMENT-BINDING PROTEIN FAMILY MEMBER"/>
    <property type="match status" value="1"/>
</dbReference>
<reference evidence="5 6" key="2">
    <citation type="submission" date="2018-11" db="EMBL/GenBank/DDBJ databases">
        <authorList>
            <consortium name="Pathogen Informatics"/>
        </authorList>
    </citation>
    <scope>NUCLEOTIDE SEQUENCE [LARGE SCALE GENOMIC DNA]</scope>
</reference>
<dbReference type="AlphaFoldDB" id="A0A0R3X4R9"/>
<evidence type="ECO:0000256" key="1">
    <source>
        <dbReference type="ARBA" id="ARBA00004245"/>
    </source>
</evidence>
<dbReference type="GO" id="GO:0006915">
    <property type="term" value="P:apoptotic process"/>
    <property type="evidence" value="ECO:0007669"/>
    <property type="project" value="TreeGrafter"/>
</dbReference>
<dbReference type="OrthoDB" id="6431598at2759"/>
<dbReference type="STRING" id="6205.A0A0R3X4R9"/>
<dbReference type="GO" id="GO:0045095">
    <property type="term" value="C:keratin filament"/>
    <property type="evidence" value="ECO:0007669"/>
    <property type="project" value="TreeGrafter"/>
</dbReference>